<name>A0ABW7JMV2_9NOCA</name>
<dbReference type="EMBL" id="JBIMSO010000053">
    <property type="protein sequence ID" value="MFH5209336.1"/>
    <property type="molecule type" value="Genomic_DNA"/>
</dbReference>
<protein>
    <submittedName>
        <fullName evidence="1">Uncharacterized protein</fullName>
    </submittedName>
</protein>
<proteinExistence type="predicted"/>
<sequence length="44" mass="4512">MVSDRCAESATAKLSAKVRTPSSSIDRIVDVSAADVLAVTSSES</sequence>
<comment type="caution">
    <text evidence="1">The sequence shown here is derived from an EMBL/GenBank/DDBJ whole genome shotgun (WGS) entry which is preliminary data.</text>
</comment>
<reference evidence="1 2" key="1">
    <citation type="submission" date="2024-10" db="EMBL/GenBank/DDBJ databases">
        <authorList>
            <person name="Riesco R."/>
        </authorList>
    </citation>
    <scope>NUCLEOTIDE SEQUENCE [LARGE SCALE GENOMIC DNA]</scope>
    <source>
        <strain evidence="1 2">NCIMB 15449</strain>
    </source>
</reference>
<gene>
    <name evidence="1" type="ORF">ACHIPZ_14195</name>
</gene>
<organism evidence="1 2">
    <name type="scientific">Antrihabitans spumae</name>
    <dbReference type="NCBI Taxonomy" id="3373370"/>
    <lineage>
        <taxon>Bacteria</taxon>
        <taxon>Bacillati</taxon>
        <taxon>Actinomycetota</taxon>
        <taxon>Actinomycetes</taxon>
        <taxon>Mycobacteriales</taxon>
        <taxon>Nocardiaceae</taxon>
        <taxon>Antrihabitans</taxon>
    </lineage>
</organism>
<dbReference type="Proteomes" id="UP001609175">
    <property type="component" value="Unassembled WGS sequence"/>
</dbReference>
<evidence type="ECO:0000313" key="2">
    <source>
        <dbReference type="Proteomes" id="UP001609175"/>
    </source>
</evidence>
<accession>A0ABW7JMV2</accession>
<evidence type="ECO:0000313" key="1">
    <source>
        <dbReference type="EMBL" id="MFH5209336.1"/>
    </source>
</evidence>